<proteinExistence type="predicted"/>
<gene>
    <name evidence="1" type="ORF">RHGRI_021752</name>
</gene>
<accession>A0AAV6JMR3</accession>
<sequence>MLFWGTPPKFVSADPKPKLDNNEILGIDDGRTADRLLNWINKQLGSSYGLEDEKFENEHLQSNVSDPGQVLQKHY</sequence>
<evidence type="ECO:0000313" key="1">
    <source>
        <dbReference type="EMBL" id="KAG5542018.1"/>
    </source>
</evidence>
<reference evidence="1" key="1">
    <citation type="submission" date="2020-08" db="EMBL/GenBank/DDBJ databases">
        <title>Plant Genome Project.</title>
        <authorList>
            <person name="Zhang R.-G."/>
        </authorList>
    </citation>
    <scope>NUCLEOTIDE SEQUENCE</scope>
    <source>
        <strain evidence="1">WSP0</strain>
        <tissue evidence="1">Leaf</tissue>
    </source>
</reference>
<organism evidence="1 2">
    <name type="scientific">Rhododendron griersonianum</name>
    <dbReference type="NCBI Taxonomy" id="479676"/>
    <lineage>
        <taxon>Eukaryota</taxon>
        <taxon>Viridiplantae</taxon>
        <taxon>Streptophyta</taxon>
        <taxon>Embryophyta</taxon>
        <taxon>Tracheophyta</taxon>
        <taxon>Spermatophyta</taxon>
        <taxon>Magnoliopsida</taxon>
        <taxon>eudicotyledons</taxon>
        <taxon>Gunneridae</taxon>
        <taxon>Pentapetalae</taxon>
        <taxon>asterids</taxon>
        <taxon>Ericales</taxon>
        <taxon>Ericaceae</taxon>
        <taxon>Ericoideae</taxon>
        <taxon>Rhodoreae</taxon>
        <taxon>Rhododendron</taxon>
    </lineage>
</organism>
<comment type="caution">
    <text evidence="1">The sequence shown here is derived from an EMBL/GenBank/DDBJ whole genome shotgun (WGS) entry which is preliminary data.</text>
</comment>
<protein>
    <submittedName>
        <fullName evidence="1">Uncharacterized protein</fullName>
    </submittedName>
</protein>
<name>A0AAV6JMR3_9ERIC</name>
<keyword evidence="2" id="KW-1185">Reference proteome</keyword>
<dbReference type="Proteomes" id="UP000823749">
    <property type="component" value="Chromosome 7"/>
</dbReference>
<dbReference type="EMBL" id="JACTNZ010000007">
    <property type="protein sequence ID" value="KAG5542018.1"/>
    <property type="molecule type" value="Genomic_DNA"/>
</dbReference>
<dbReference type="AlphaFoldDB" id="A0AAV6JMR3"/>
<evidence type="ECO:0000313" key="2">
    <source>
        <dbReference type="Proteomes" id="UP000823749"/>
    </source>
</evidence>